<organism evidence="6 7">
    <name type="scientific">Sphingomonas pokkalii</name>
    <dbReference type="NCBI Taxonomy" id="2175090"/>
    <lineage>
        <taxon>Bacteria</taxon>
        <taxon>Pseudomonadati</taxon>
        <taxon>Pseudomonadota</taxon>
        <taxon>Alphaproteobacteria</taxon>
        <taxon>Sphingomonadales</taxon>
        <taxon>Sphingomonadaceae</taxon>
        <taxon>Sphingomonas</taxon>
    </lineage>
</organism>
<dbReference type="PROSITE" id="PS50931">
    <property type="entry name" value="HTH_LYSR"/>
    <property type="match status" value="1"/>
</dbReference>
<dbReference type="Gene3D" id="1.10.10.10">
    <property type="entry name" value="Winged helix-like DNA-binding domain superfamily/Winged helix DNA-binding domain"/>
    <property type="match status" value="1"/>
</dbReference>
<dbReference type="GO" id="GO:0003700">
    <property type="term" value="F:DNA-binding transcription factor activity"/>
    <property type="evidence" value="ECO:0007669"/>
    <property type="project" value="InterPro"/>
</dbReference>
<dbReference type="Gene3D" id="3.40.190.290">
    <property type="match status" value="1"/>
</dbReference>
<gene>
    <name evidence="6" type="ORF">DD559_12490</name>
</gene>
<evidence type="ECO:0000313" key="7">
    <source>
        <dbReference type="Proteomes" id="UP000245890"/>
    </source>
</evidence>
<dbReference type="InterPro" id="IPR005119">
    <property type="entry name" value="LysR_subst-bd"/>
</dbReference>
<evidence type="ECO:0000256" key="3">
    <source>
        <dbReference type="ARBA" id="ARBA00023125"/>
    </source>
</evidence>
<evidence type="ECO:0000259" key="5">
    <source>
        <dbReference type="PROSITE" id="PS50931"/>
    </source>
</evidence>
<dbReference type="GO" id="GO:0000976">
    <property type="term" value="F:transcription cis-regulatory region binding"/>
    <property type="evidence" value="ECO:0007669"/>
    <property type="project" value="TreeGrafter"/>
</dbReference>
<dbReference type="PRINTS" id="PR00039">
    <property type="entry name" value="HTHLYSR"/>
</dbReference>
<keyword evidence="7" id="KW-1185">Reference proteome</keyword>
<dbReference type="SUPFAM" id="SSF53850">
    <property type="entry name" value="Periplasmic binding protein-like II"/>
    <property type="match status" value="1"/>
</dbReference>
<accession>A0A2U0SFI5</accession>
<evidence type="ECO:0000256" key="4">
    <source>
        <dbReference type="ARBA" id="ARBA00023163"/>
    </source>
</evidence>
<keyword evidence="3" id="KW-0238">DNA-binding</keyword>
<dbReference type="RefSeq" id="WP_116469462.1">
    <property type="nucleotide sequence ID" value="NZ_QENQ01000001.1"/>
</dbReference>
<feature type="domain" description="HTH lysR-type" evidence="5">
    <location>
        <begin position="4"/>
        <end position="61"/>
    </location>
</feature>
<proteinExistence type="inferred from homology"/>
<dbReference type="InterPro" id="IPR036388">
    <property type="entry name" value="WH-like_DNA-bd_sf"/>
</dbReference>
<protein>
    <submittedName>
        <fullName evidence="6">LysR family transcriptional regulator</fullName>
    </submittedName>
</protein>
<reference evidence="6 7" key="1">
    <citation type="submission" date="2018-05" db="EMBL/GenBank/DDBJ databases">
        <title>Description of Sphingomonas pokkalii sp nov, isolated from the rhizosphere of saline tolerant pokkali rice and its draft genome analysis.</title>
        <authorList>
            <person name="Menon R."/>
            <person name="Kumari S."/>
            <person name="Rameshkumar N."/>
        </authorList>
    </citation>
    <scope>NUCLEOTIDE SEQUENCE [LARGE SCALE GENOMIC DNA]</scope>
    <source>
        <strain evidence="6 7">L3B27</strain>
    </source>
</reference>
<evidence type="ECO:0000256" key="2">
    <source>
        <dbReference type="ARBA" id="ARBA00023015"/>
    </source>
</evidence>
<dbReference type="AlphaFoldDB" id="A0A2U0SFI5"/>
<sequence length="297" mass="32243">MRDLNYNHLRYFWAVAHDGNLTRTATRLGVSQSALSTQIRKLEDRLGHPLFEREGRRLALTEAGRIALDHADTIFATGDELLDVLRETGRARQAVRIGALATLSRNFQIGFVQPLLHRADVELVLRSGSAAELMQALAGLQLDVVLANQPPSRDSITPYLATKIAEQRVSLIGHASARGAEGGLPALLAQHPVILPTPESTVRAAFDSLVAALGVRPLIAAEVDDMAMMRLLARAGAGLAVLPPIVVRDELEAGTLVELDRLPQITESFYAVTLERRFPNPLVRELLRVASAASQPS</sequence>
<dbReference type="InterPro" id="IPR036390">
    <property type="entry name" value="WH_DNA-bd_sf"/>
</dbReference>
<dbReference type="OrthoDB" id="464481at2"/>
<comment type="caution">
    <text evidence="6">The sequence shown here is derived from an EMBL/GenBank/DDBJ whole genome shotgun (WGS) entry which is preliminary data.</text>
</comment>
<dbReference type="FunFam" id="1.10.10.10:FF:000001">
    <property type="entry name" value="LysR family transcriptional regulator"/>
    <property type="match status" value="1"/>
</dbReference>
<dbReference type="SUPFAM" id="SSF46785">
    <property type="entry name" value="Winged helix' DNA-binding domain"/>
    <property type="match status" value="1"/>
</dbReference>
<evidence type="ECO:0000256" key="1">
    <source>
        <dbReference type="ARBA" id="ARBA00009437"/>
    </source>
</evidence>
<dbReference type="PANTHER" id="PTHR30126:SF98">
    <property type="entry name" value="HTH-TYPE TRANSCRIPTIONAL ACTIVATOR BAUR"/>
    <property type="match status" value="1"/>
</dbReference>
<dbReference type="PANTHER" id="PTHR30126">
    <property type="entry name" value="HTH-TYPE TRANSCRIPTIONAL REGULATOR"/>
    <property type="match status" value="1"/>
</dbReference>
<dbReference type="InterPro" id="IPR000847">
    <property type="entry name" value="LysR_HTH_N"/>
</dbReference>
<dbReference type="EMBL" id="QENQ01000001">
    <property type="protein sequence ID" value="PVX30045.1"/>
    <property type="molecule type" value="Genomic_DNA"/>
</dbReference>
<keyword evidence="4" id="KW-0804">Transcription</keyword>
<dbReference type="Proteomes" id="UP000245890">
    <property type="component" value="Unassembled WGS sequence"/>
</dbReference>
<keyword evidence="2" id="KW-0805">Transcription regulation</keyword>
<dbReference type="Pfam" id="PF03466">
    <property type="entry name" value="LysR_substrate"/>
    <property type="match status" value="1"/>
</dbReference>
<comment type="similarity">
    <text evidence="1">Belongs to the LysR transcriptional regulatory family.</text>
</comment>
<dbReference type="Pfam" id="PF00126">
    <property type="entry name" value="HTH_1"/>
    <property type="match status" value="1"/>
</dbReference>
<name>A0A2U0SFI5_9SPHN</name>
<evidence type="ECO:0000313" key="6">
    <source>
        <dbReference type="EMBL" id="PVX30045.1"/>
    </source>
</evidence>